<dbReference type="AlphaFoldDB" id="A0A286U5S7"/>
<organism evidence="1 2">
    <name type="scientific">Pyrrhoderma noxium</name>
    <dbReference type="NCBI Taxonomy" id="2282107"/>
    <lineage>
        <taxon>Eukaryota</taxon>
        <taxon>Fungi</taxon>
        <taxon>Dikarya</taxon>
        <taxon>Basidiomycota</taxon>
        <taxon>Agaricomycotina</taxon>
        <taxon>Agaricomycetes</taxon>
        <taxon>Hymenochaetales</taxon>
        <taxon>Hymenochaetaceae</taxon>
        <taxon>Pyrrhoderma</taxon>
    </lineage>
</organism>
<accession>A0A286U5S7</accession>
<name>A0A286U5S7_9AGAM</name>
<proteinExistence type="predicted"/>
<protein>
    <submittedName>
        <fullName evidence="1">Uncharacterized protein</fullName>
    </submittedName>
</protein>
<sequence>MGRIQFQRRLDFGQPSRIASHTEMATMTNTTQGHQGNVDFFKKKNENDSIKSHLCEVVPESVQPPSRTVVIRGTYHTLLKASIHNAFQSYRSRTKVRRLTAAYKVFKDFMNRKMNRKVAPFISKQSTVI</sequence>
<dbReference type="EMBL" id="NBII01000011">
    <property type="protein sequence ID" value="PAV14951.1"/>
    <property type="molecule type" value="Genomic_DNA"/>
</dbReference>
<keyword evidence="2" id="KW-1185">Reference proteome</keyword>
<dbReference type="Proteomes" id="UP000217199">
    <property type="component" value="Unassembled WGS sequence"/>
</dbReference>
<reference evidence="1 2" key="1">
    <citation type="journal article" date="2017" name="Mol. Ecol.">
        <title>Comparative and population genomic landscape of Phellinus noxius: A hypervariable fungus causing root rot in trees.</title>
        <authorList>
            <person name="Chung C.L."/>
            <person name="Lee T.J."/>
            <person name="Akiba M."/>
            <person name="Lee H.H."/>
            <person name="Kuo T.H."/>
            <person name="Liu D."/>
            <person name="Ke H.M."/>
            <person name="Yokoi T."/>
            <person name="Roa M.B."/>
            <person name="Lu M.J."/>
            <person name="Chang Y.Y."/>
            <person name="Ann P.J."/>
            <person name="Tsai J.N."/>
            <person name="Chen C.Y."/>
            <person name="Tzean S.S."/>
            <person name="Ota Y."/>
            <person name="Hattori T."/>
            <person name="Sahashi N."/>
            <person name="Liou R.F."/>
            <person name="Kikuchi T."/>
            <person name="Tsai I.J."/>
        </authorList>
    </citation>
    <scope>NUCLEOTIDE SEQUENCE [LARGE SCALE GENOMIC DNA]</scope>
    <source>
        <strain evidence="1 2">FFPRI411160</strain>
    </source>
</reference>
<evidence type="ECO:0000313" key="1">
    <source>
        <dbReference type="EMBL" id="PAV14951.1"/>
    </source>
</evidence>
<evidence type="ECO:0000313" key="2">
    <source>
        <dbReference type="Proteomes" id="UP000217199"/>
    </source>
</evidence>
<comment type="caution">
    <text evidence="1">The sequence shown here is derived from an EMBL/GenBank/DDBJ whole genome shotgun (WGS) entry which is preliminary data.</text>
</comment>
<dbReference type="InParanoid" id="A0A286U5S7"/>
<gene>
    <name evidence="1" type="ORF">PNOK_0950400</name>
</gene>